<proteinExistence type="predicted"/>
<evidence type="ECO:0000313" key="2">
    <source>
        <dbReference type="Proteomes" id="UP000824633"/>
    </source>
</evidence>
<accession>A0ABM7T8K0</accession>
<sequence length="86" mass="9593">MFIMKVTIINTITATNTRFKSFLSSHIIRITLQTSPTTTARYGPKDLLYTNAAVMTENIPIRNISFGADFFSVSNSNSAHITAIHR</sequence>
<organism evidence="1 2">
    <name type="scientific">Clostridium gelidum</name>
    <dbReference type="NCBI Taxonomy" id="704125"/>
    <lineage>
        <taxon>Bacteria</taxon>
        <taxon>Bacillati</taxon>
        <taxon>Bacillota</taxon>
        <taxon>Clostridia</taxon>
        <taxon>Eubacteriales</taxon>
        <taxon>Clostridiaceae</taxon>
        <taxon>Clostridium</taxon>
    </lineage>
</organism>
<dbReference type="EMBL" id="AP024849">
    <property type="protein sequence ID" value="BCZ45247.1"/>
    <property type="molecule type" value="Genomic_DNA"/>
</dbReference>
<keyword evidence="2" id="KW-1185">Reference proteome</keyword>
<name>A0ABM7T8K0_9CLOT</name>
<dbReference type="Proteomes" id="UP000824633">
    <property type="component" value="Chromosome"/>
</dbReference>
<reference evidence="2" key="1">
    <citation type="submission" date="2021-07" db="EMBL/GenBank/DDBJ databases">
        <title>Complete genome sequencing of a Clostridium isolate.</title>
        <authorList>
            <person name="Ueki A."/>
            <person name="Tonouchi A."/>
        </authorList>
    </citation>
    <scope>NUCLEOTIDE SEQUENCE [LARGE SCALE GENOMIC DNA]</scope>
    <source>
        <strain evidence="2">C5S11</strain>
    </source>
</reference>
<evidence type="ECO:0000313" key="1">
    <source>
        <dbReference type="EMBL" id="BCZ45247.1"/>
    </source>
</evidence>
<protein>
    <submittedName>
        <fullName evidence="1">Uncharacterized protein</fullName>
    </submittedName>
</protein>
<gene>
    <name evidence="1" type="ORF">psyc5s11_13140</name>
</gene>